<proteinExistence type="predicted"/>
<dbReference type="InterPro" id="IPR036291">
    <property type="entry name" value="NAD(P)-bd_dom_sf"/>
</dbReference>
<dbReference type="RefSeq" id="WP_191593365.1">
    <property type="nucleotide sequence ID" value="NZ_JACYFC010000001.1"/>
</dbReference>
<dbReference type="InterPro" id="IPR051317">
    <property type="entry name" value="Gfo/Idh/MocA_oxidoreduct"/>
</dbReference>
<dbReference type="PANTHER" id="PTHR43708:SF8">
    <property type="entry name" value="OXIDOREDUCTASE"/>
    <property type="match status" value="1"/>
</dbReference>
<dbReference type="PANTHER" id="PTHR43708">
    <property type="entry name" value="CONSERVED EXPRESSED OXIDOREDUCTASE (EUROFUNG)"/>
    <property type="match status" value="1"/>
</dbReference>
<dbReference type="InterPro" id="IPR000683">
    <property type="entry name" value="Gfo/Idh/MocA-like_OxRdtase_N"/>
</dbReference>
<accession>A0ABR8NVR0</accession>
<protein>
    <submittedName>
        <fullName evidence="3">Gfo/Idh/MocA family oxidoreductase</fullName>
    </submittedName>
</protein>
<evidence type="ECO:0000259" key="1">
    <source>
        <dbReference type="Pfam" id="PF01408"/>
    </source>
</evidence>
<dbReference type="SUPFAM" id="SSF55347">
    <property type="entry name" value="Glyceraldehyde-3-phosphate dehydrogenase-like, C-terminal domain"/>
    <property type="match status" value="1"/>
</dbReference>
<reference evidence="3 4" key="1">
    <citation type="submission" date="2020-09" db="EMBL/GenBank/DDBJ databases">
        <title>Marinomonas sp. nov., isolated from the cysticercosis algae of Qingdao, China.</title>
        <authorList>
            <person name="Sun X."/>
        </authorList>
    </citation>
    <scope>NUCLEOTIDE SEQUENCE [LARGE SCALE GENOMIC DNA]</scope>
    <source>
        <strain evidence="3 4">SM2066</strain>
    </source>
</reference>
<dbReference type="Gene3D" id="3.40.50.720">
    <property type="entry name" value="NAD(P)-binding Rossmann-like Domain"/>
    <property type="match status" value="1"/>
</dbReference>
<keyword evidence="4" id="KW-1185">Reference proteome</keyword>
<sequence length="344" mass="39796">MKEKKLRVVTVGTGYFSQFHYDAWDRMNDVEVVALYNRSSTGAAETAKKYSIPVIFTNFIEMLDSEKPDLIDIITPPETHTEFVTAAIERGIPCICQKPFTPSFSQAEKLTQEIEEKKSLVVIHENFRFQPWYQEIKKILLTEQFGQLYQATFMMRPGDGQGKDAYLERQPYFQQMERFLVHETAIHWVDVFRYLLGEVKSVYADLMKRNPAIKGEDSGIILFEFDNQVRATFDGNRLADHAAENARVTMGEMLIEGSKACLKLEGNGKISTRQKGESYWTPHTYNYTTNNFGGDCVYTLQRHVADHLLYDSELHNCAQQYIQNLIIEESIYRSAQLKQKLDLF</sequence>
<evidence type="ECO:0000313" key="4">
    <source>
        <dbReference type="Proteomes" id="UP000604161"/>
    </source>
</evidence>
<gene>
    <name evidence="3" type="ORF">IF202_02945</name>
</gene>
<dbReference type="Gene3D" id="3.30.360.10">
    <property type="entry name" value="Dihydrodipicolinate Reductase, domain 2"/>
    <property type="match status" value="1"/>
</dbReference>
<evidence type="ECO:0000259" key="2">
    <source>
        <dbReference type="Pfam" id="PF22725"/>
    </source>
</evidence>
<feature type="domain" description="GFO/IDH/MocA-like oxidoreductase" evidence="2">
    <location>
        <begin position="133"/>
        <end position="244"/>
    </location>
</feature>
<dbReference type="SUPFAM" id="SSF51735">
    <property type="entry name" value="NAD(P)-binding Rossmann-fold domains"/>
    <property type="match status" value="1"/>
</dbReference>
<comment type="caution">
    <text evidence="3">The sequence shown here is derived from an EMBL/GenBank/DDBJ whole genome shotgun (WGS) entry which is preliminary data.</text>
</comment>
<dbReference type="Pfam" id="PF22725">
    <property type="entry name" value="GFO_IDH_MocA_C3"/>
    <property type="match status" value="1"/>
</dbReference>
<dbReference type="Proteomes" id="UP000604161">
    <property type="component" value="Unassembled WGS sequence"/>
</dbReference>
<dbReference type="Pfam" id="PF01408">
    <property type="entry name" value="GFO_IDH_MocA"/>
    <property type="match status" value="1"/>
</dbReference>
<feature type="domain" description="Gfo/Idh/MocA-like oxidoreductase N-terminal" evidence="1">
    <location>
        <begin position="6"/>
        <end position="122"/>
    </location>
</feature>
<dbReference type="EMBL" id="JACYFC010000001">
    <property type="protein sequence ID" value="MBD5769993.1"/>
    <property type="molecule type" value="Genomic_DNA"/>
</dbReference>
<organism evidence="3 4">
    <name type="scientific">Marinomonas colpomeniae</name>
    <dbReference type="NCBI Taxonomy" id="2774408"/>
    <lineage>
        <taxon>Bacteria</taxon>
        <taxon>Pseudomonadati</taxon>
        <taxon>Pseudomonadota</taxon>
        <taxon>Gammaproteobacteria</taxon>
        <taxon>Oceanospirillales</taxon>
        <taxon>Oceanospirillaceae</taxon>
        <taxon>Marinomonas</taxon>
    </lineage>
</organism>
<name>A0ABR8NVR0_9GAMM</name>
<dbReference type="InterPro" id="IPR055170">
    <property type="entry name" value="GFO_IDH_MocA-like_dom"/>
</dbReference>
<evidence type="ECO:0000313" key="3">
    <source>
        <dbReference type="EMBL" id="MBD5769993.1"/>
    </source>
</evidence>